<dbReference type="InterPro" id="IPR013187">
    <property type="entry name" value="F-box-assoc_dom_typ3"/>
</dbReference>
<dbReference type="OrthoDB" id="591557at2759"/>
<dbReference type="PANTHER" id="PTHR31672:SF13">
    <property type="entry name" value="F-BOX PROTEIN CPR30-LIKE"/>
    <property type="match status" value="1"/>
</dbReference>
<evidence type="ECO:0000313" key="2">
    <source>
        <dbReference type="EMBL" id="PIA29200.1"/>
    </source>
</evidence>
<dbReference type="PANTHER" id="PTHR31672">
    <property type="entry name" value="BNACNNG10540D PROTEIN"/>
    <property type="match status" value="1"/>
</dbReference>
<dbReference type="Pfam" id="PF08268">
    <property type="entry name" value="FBA_3"/>
    <property type="match status" value="1"/>
</dbReference>
<dbReference type="FunCoup" id="A0A2G5CD51">
    <property type="interactions" value="40"/>
</dbReference>
<name>A0A2G5CD51_AQUCA</name>
<protein>
    <recommendedName>
        <fullName evidence="1">F-box associated beta-propeller type 3 domain-containing protein</fullName>
    </recommendedName>
</protein>
<gene>
    <name evidence="2" type="ORF">AQUCO_06100006v1</name>
</gene>
<proteinExistence type="predicted"/>
<evidence type="ECO:0000313" key="3">
    <source>
        <dbReference type="Proteomes" id="UP000230069"/>
    </source>
</evidence>
<feature type="domain" description="F-box associated beta-propeller type 3" evidence="1">
    <location>
        <begin position="7"/>
        <end position="188"/>
    </location>
</feature>
<dbReference type="InParanoid" id="A0A2G5CD51"/>
<dbReference type="STRING" id="218851.A0A2G5CD51"/>
<organism evidence="2 3">
    <name type="scientific">Aquilegia coerulea</name>
    <name type="common">Rocky mountain columbine</name>
    <dbReference type="NCBI Taxonomy" id="218851"/>
    <lineage>
        <taxon>Eukaryota</taxon>
        <taxon>Viridiplantae</taxon>
        <taxon>Streptophyta</taxon>
        <taxon>Embryophyta</taxon>
        <taxon>Tracheophyta</taxon>
        <taxon>Spermatophyta</taxon>
        <taxon>Magnoliopsida</taxon>
        <taxon>Ranunculales</taxon>
        <taxon>Ranunculaceae</taxon>
        <taxon>Thalictroideae</taxon>
        <taxon>Aquilegia</taxon>
    </lineage>
</organism>
<dbReference type="AlphaFoldDB" id="A0A2G5CD51"/>
<dbReference type="NCBIfam" id="TIGR01640">
    <property type="entry name" value="F_box_assoc_1"/>
    <property type="match status" value="1"/>
</dbReference>
<dbReference type="InterPro" id="IPR050796">
    <property type="entry name" value="SCF_F-box_component"/>
</dbReference>
<dbReference type="InterPro" id="IPR017451">
    <property type="entry name" value="F-box-assoc_interact_dom"/>
</dbReference>
<dbReference type="Proteomes" id="UP000230069">
    <property type="component" value="Unassembled WGS sequence"/>
</dbReference>
<reference evidence="2 3" key="1">
    <citation type="submission" date="2017-09" db="EMBL/GenBank/DDBJ databases">
        <title>WGS assembly of Aquilegia coerulea Goldsmith.</title>
        <authorList>
            <person name="Hodges S."/>
            <person name="Kramer E."/>
            <person name="Nordborg M."/>
            <person name="Tomkins J."/>
            <person name="Borevitz J."/>
            <person name="Derieg N."/>
            <person name="Yan J."/>
            <person name="Mihaltcheva S."/>
            <person name="Hayes R.D."/>
            <person name="Rokhsar D."/>
        </authorList>
    </citation>
    <scope>NUCLEOTIDE SEQUENCE [LARGE SCALE GENOMIC DNA]</scope>
    <source>
        <strain evidence="3">cv. Goldsmith</strain>
    </source>
</reference>
<dbReference type="EMBL" id="KZ305078">
    <property type="protein sequence ID" value="PIA29200.1"/>
    <property type="molecule type" value="Genomic_DNA"/>
</dbReference>
<sequence>MRIHRCEIVGSVNGLICICRGFDFYYPSLYYICNPITQDHITIPNSHNEWISRFWSGFGFDSISNEYKVVRVLIAFSKCRAEVYTLGSRTWREIPMEISCVSSMKESNVFLNGVIYWVACRYDTTLAIMSFNVATEEFDIIELPSKIQKVKLDVLDLAVLRDCLCLIEGCYMWVRKDHGVQGSWIKERDIKWNNAIHFQIGRNEIINVRNYELVILNSKNIAYQNNRIKRVRPLVVNGNSSSLVLVGIGSLISPKVLGE</sequence>
<keyword evidence="3" id="KW-1185">Reference proteome</keyword>
<accession>A0A2G5CD51</accession>
<evidence type="ECO:0000259" key="1">
    <source>
        <dbReference type="Pfam" id="PF08268"/>
    </source>
</evidence>